<evidence type="ECO:0000313" key="2">
    <source>
        <dbReference type="Proteomes" id="UP000019464"/>
    </source>
</evidence>
<reference evidence="2" key="1">
    <citation type="submission" date="2012-11" db="EMBL/GenBank/DDBJ databases">
        <authorList>
            <person name="Singh A."/>
            <person name="Pinnaka A.K."/>
            <person name="Vaidya B."/>
        </authorList>
    </citation>
    <scope>NUCLEOTIDE SEQUENCE [LARGE SCALE GENOMIC DNA]</scope>
    <source>
        <strain evidence="2">AK23</strain>
    </source>
</reference>
<evidence type="ECO:0000313" key="1">
    <source>
        <dbReference type="EMBL" id="EXJ12214.1"/>
    </source>
</evidence>
<accession>W9UYP0</accession>
<dbReference type="Proteomes" id="UP000019464">
    <property type="component" value="Unassembled WGS sequence"/>
</dbReference>
<dbReference type="EMBL" id="AONB01000003">
    <property type="protein sequence ID" value="EXJ12214.1"/>
    <property type="molecule type" value="Genomic_DNA"/>
</dbReference>
<protein>
    <recommendedName>
        <fullName evidence="3">DUF3828 domain-containing protein</fullName>
    </recommendedName>
</protein>
<keyword evidence="2" id="KW-1185">Reference proteome</keyword>
<gene>
    <name evidence="1" type="ORF">D791_01103</name>
</gene>
<comment type="caution">
    <text evidence="1">The sequence shown here is derived from an EMBL/GenBank/DDBJ whole genome shotgun (WGS) entry which is preliminary data.</text>
</comment>
<name>W9UYP0_9GAMM</name>
<sequence length="127" mass="14622">MQASSSVLYQEYSKYQNSVNKNNVVEVAGNFFSPSLLGEDYRVNLGAVSQLLFKSYMVEEFSYHEMKNEQEGCLTINGYDEENAPLIFSLKYILNDGRWLIDNIHVVFVEHVKDFSDSAKCPNEYPE</sequence>
<dbReference type="AlphaFoldDB" id="W9UYP0"/>
<organism evidence="1 2">
    <name type="scientific">Nitrincola nitratireducens</name>
    <dbReference type="NCBI Taxonomy" id="1229521"/>
    <lineage>
        <taxon>Bacteria</taxon>
        <taxon>Pseudomonadati</taxon>
        <taxon>Pseudomonadota</taxon>
        <taxon>Gammaproteobacteria</taxon>
        <taxon>Oceanospirillales</taxon>
        <taxon>Oceanospirillaceae</taxon>
        <taxon>Nitrincola</taxon>
    </lineage>
</organism>
<reference evidence="1 2" key="2">
    <citation type="journal article" date="2015" name="Syst. Appl. Microbiol.">
        <title>Nitrincola nitratireducens sp. nov. isolated from a haloalkaline crater lake.</title>
        <authorList>
            <person name="Singh A."/>
            <person name="Vaidya B."/>
            <person name="Tanuku N.R."/>
            <person name="Pinnaka A.K."/>
        </authorList>
    </citation>
    <scope>NUCLEOTIDE SEQUENCE [LARGE SCALE GENOMIC DNA]</scope>
    <source>
        <strain evidence="1 2">AK23</strain>
    </source>
</reference>
<evidence type="ECO:0008006" key="3">
    <source>
        <dbReference type="Google" id="ProtNLM"/>
    </source>
</evidence>
<proteinExistence type="predicted"/>